<feature type="compositionally biased region" description="Basic and acidic residues" evidence="3">
    <location>
        <begin position="53"/>
        <end position="64"/>
    </location>
</feature>
<feature type="compositionally biased region" description="Polar residues" evidence="3">
    <location>
        <begin position="146"/>
        <end position="155"/>
    </location>
</feature>
<feature type="signal peptide" evidence="4">
    <location>
        <begin position="1"/>
        <end position="17"/>
    </location>
</feature>
<proteinExistence type="predicted"/>
<evidence type="ECO:0000259" key="5">
    <source>
        <dbReference type="PROSITE" id="PS51782"/>
    </source>
</evidence>
<gene>
    <name evidence="6" type="ORF">EMPG_11507</name>
</gene>
<keyword evidence="1" id="KW-0147">Chitin-binding</keyword>
<evidence type="ECO:0000256" key="3">
    <source>
        <dbReference type="SAM" id="MobiDB-lite"/>
    </source>
</evidence>
<dbReference type="Gene3D" id="3.10.350.10">
    <property type="entry name" value="LysM domain"/>
    <property type="match status" value="1"/>
</dbReference>
<evidence type="ECO:0000256" key="2">
    <source>
        <dbReference type="ARBA" id="ARBA00023026"/>
    </source>
</evidence>
<comment type="caution">
    <text evidence="6">The sequence shown here is derived from an EMBL/GenBank/DDBJ whole genome shotgun (WGS) entry which is preliminary data.</text>
</comment>
<dbReference type="OrthoDB" id="4188753at2759"/>
<feature type="domain" description="LysM" evidence="5">
    <location>
        <begin position="155"/>
        <end position="202"/>
    </location>
</feature>
<evidence type="ECO:0000256" key="1">
    <source>
        <dbReference type="ARBA" id="ARBA00022669"/>
    </source>
</evidence>
<organism evidence="6 7">
    <name type="scientific">Blastomyces silverae</name>
    <dbReference type="NCBI Taxonomy" id="2060906"/>
    <lineage>
        <taxon>Eukaryota</taxon>
        <taxon>Fungi</taxon>
        <taxon>Dikarya</taxon>
        <taxon>Ascomycota</taxon>
        <taxon>Pezizomycotina</taxon>
        <taxon>Eurotiomycetes</taxon>
        <taxon>Eurotiomycetidae</taxon>
        <taxon>Onygenales</taxon>
        <taxon>Ajellomycetaceae</taxon>
        <taxon>Blastomyces</taxon>
    </lineage>
</organism>
<feature type="chain" id="PRO_5005199480" description="LysM domain-containing protein" evidence="4">
    <location>
        <begin position="18"/>
        <end position="368"/>
    </location>
</feature>
<name>A0A0H1BPT3_9EURO</name>
<dbReference type="GO" id="GO:0008061">
    <property type="term" value="F:chitin binding"/>
    <property type="evidence" value="ECO:0007669"/>
    <property type="project" value="UniProtKB-KW"/>
</dbReference>
<dbReference type="InterPro" id="IPR052210">
    <property type="entry name" value="LysM1-like"/>
</dbReference>
<accession>A0A0H1BPT3</accession>
<dbReference type="AlphaFoldDB" id="A0A0H1BPT3"/>
<keyword evidence="7" id="KW-1185">Reference proteome</keyword>
<keyword evidence="2" id="KW-0843">Virulence</keyword>
<dbReference type="InterPro" id="IPR036779">
    <property type="entry name" value="LysM_dom_sf"/>
</dbReference>
<evidence type="ECO:0000313" key="7">
    <source>
        <dbReference type="Proteomes" id="UP000053573"/>
    </source>
</evidence>
<reference evidence="7" key="1">
    <citation type="journal article" date="2015" name="PLoS Genet.">
        <title>The dynamic genome and transcriptome of the human fungal pathogen Blastomyces and close relative Emmonsia.</title>
        <authorList>
            <person name="Munoz J.F."/>
            <person name="Gauthier G.M."/>
            <person name="Desjardins C.A."/>
            <person name="Gallo J.E."/>
            <person name="Holder J."/>
            <person name="Sullivan T.D."/>
            <person name="Marty A.J."/>
            <person name="Carmen J.C."/>
            <person name="Chen Z."/>
            <person name="Ding L."/>
            <person name="Gujja S."/>
            <person name="Magrini V."/>
            <person name="Misas E."/>
            <person name="Mitreva M."/>
            <person name="Priest M."/>
            <person name="Saif S."/>
            <person name="Whiston E.A."/>
            <person name="Young S."/>
            <person name="Zeng Q."/>
            <person name="Goldman W.E."/>
            <person name="Mardis E.R."/>
            <person name="Taylor J.W."/>
            <person name="McEwen J.G."/>
            <person name="Clay O.K."/>
            <person name="Klein B.S."/>
            <person name="Cuomo C.A."/>
        </authorList>
    </citation>
    <scope>NUCLEOTIDE SEQUENCE [LARGE SCALE GENOMIC DNA]</scope>
    <source>
        <strain evidence="7">UAMH 139</strain>
    </source>
</reference>
<dbReference type="InterPro" id="IPR018392">
    <property type="entry name" value="LysM"/>
</dbReference>
<dbReference type="Proteomes" id="UP000053573">
    <property type="component" value="Unassembled WGS sequence"/>
</dbReference>
<evidence type="ECO:0000313" key="6">
    <source>
        <dbReference type="EMBL" id="KLJ13549.1"/>
    </source>
</evidence>
<dbReference type="STRING" id="2060906.A0A0H1BPT3"/>
<feature type="region of interest" description="Disordered" evidence="3">
    <location>
        <begin position="52"/>
        <end position="155"/>
    </location>
</feature>
<evidence type="ECO:0000256" key="4">
    <source>
        <dbReference type="SAM" id="SignalP"/>
    </source>
</evidence>
<dbReference type="PANTHER" id="PTHR34997:SF1">
    <property type="entry name" value="PEPTIDOGLYCAN-BINDING LYSIN DOMAIN"/>
    <property type="match status" value="1"/>
</dbReference>
<sequence length="368" mass="39871">MKLQAVLVILAALGVNGLPALAPKALQERDGPQPVLSTVGCVIANLGCTPPEEAGKARRQENARWNKLLRPSQPTQKPPTMKRQRNTEGIWPPTRPNTPREEPPATKINNKIGTAILQAKPTNGSTPLGRRSAQPTPLEKPDRPTQPGQTSSCNGWANIEAGDTCDTVTLKFNINREQFLEWNPAVSKNCDKEIGAKFSYCVSILGSERAKRTEPFFTFTIPTPAMPTIPTPEMPSITPPFGNGIQARQEERVPDVHPVTVGPDGVLTVGADGARQEESVPPVHPVSVTPDGILIDPAPAPERGTDGVLPKLIRARATQSANPFPVLSLPYEQETQAPKVGDKNEKRNEVPELTRRQVECAMYMMAGP</sequence>
<dbReference type="CDD" id="cd00118">
    <property type="entry name" value="LysM"/>
    <property type="match status" value="1"/>
</dbReference>
<dbReference type="PROSITE" id="PS51782">
    <property type="entry name" value="LYSM"/>
    <property type="match status" value="1"/>
</dbReference>
<keyword evidence="4" id="KW-0732">Signal</keyword>
<dbReference type="EMBL" id="LDEV01000259">
    <property type="protein sequence ID" value="KLJ13549.1"/>
    <property type="molecule type" value="Genomic_DNA"/>
</dbReference>
<dbReference type="PANTHER" id="PTHR34997">
    <property type="entry name" value="AM15"/>
    <property type="match status" value="1"/>
</dbReference>
<protein>
    <recommendedName>
        <fullName evidence="5">LysM domain-containing protein</fullName>
    </recommendedName>
</protein>